<dbReference type="RefSeq" id="WP_166693590.1">
    <property type="nucleotide sequence ID" value="NZ_WAEL01000009.1"/>
</dbReference>
<dbReference type="CDD" id="cd00130">
    <property type="entry name" value="PAS"/>
    <property type="match status" value="1"/>
</dbReference>
<proteinExistence type="predicted"/>
<evidence type="ECO:0000259" key="6">
    <source>
        <dbReference type="PROSITE" id="PS50109"/>
    </source>
</evidence>
<dbReference type="InterPro" id="IPR035965">
    <property type="entry name" value="PAS-like_dom_sf"/>
</dbReference>
<evidence type="ECO:0000313" key="9">
    <source>
        <dbReference type="EMBL" id="NID12899.1"/>
    </source>
</evidence>
<dbReference type="InterPro" id="IPR000014">
    <property type="entry name" value="PAS"/>
</dbReference>
<dbReference type="SUPFAM" id="SSF55785">
    <property type="entry name" value="PYP-like sensor domain (PAS domain)"/>
    <property type="match status" value="3"/>
</dbReference>
<sequence>MTNPSTPFPFWSGNEAEQDRLRYAIQAAQLGTWNLDVGRQQLWWDERCRELYGFQGEDVIAYQQLLALVHADDQPLVDEAIKAALDLSSSGHYDVQFRTVDTPDNLPRWLHAQGQAYVDILGAAYRLSGVVQDITAQVQTRQQLEISKARFRSIVLNSPIPTVLFVGREMVIDTVNEPMLQIWGKDESVTGQVLQQVMPEVVSQLLLERLRRIYDTGDVDQASQARVVVDGHRQDAWYNFSYSPVYTQDGTIFGFINTATDVTGEVLALRELQRSEIRFRSLIEEAPVATCLLMGHNLRIEVANESILTAFGREKDVIGLPLIEALPQLRNQPFLAMLGEILSSGLPYSAQGARADYFIDGLEGAYYVDFTAKPLIHEQGDVYAILLMATDVTQQVLAQQVIKRSEAQKTFLLHLTDQLRTLSTPEAVYYQAACLLGTYLGASRVGYVTLQGSGETAPVGKQYTNEVAVLSEDCHSDVFGPILPELLAGRTVIYADIATDPALTEEQKQTHLTLQTGATVNKPMLLEGNLSAILFVHFEQAHTWTTDELMLLDEACARLIIAADRAVAEQALRESEHRYRLLSEELEHRVQQRTSELVQTNQDLKRSNENLQQFAYIASHDLQEPLRKIQSFGDIVLTQTDTPLDEQSRFMLKRMIDAGNRMSALVSDLLAFSRIKTRQETFGEVSLQKVIAKVLDTLDLAIEQTKASIHLQALPRINGDETQLGQLFQNLLSNALKFIPLDRNPIISITVEQRNRAELQPELHPSSQADEFYEINVTDNGIGFDPKYLARIFQVFQRLHGKNHYPGTGIGLAICQRVVDNHGGAITASSQVGQGATFTIYLPK</sequence>
<evidence type="ECO:0000256" key="4">
    <source>
        <dbReference type="ARBA" id="ARBA00022679"/>
    </source>
</evidence>
<dbReference type="InterPro" id="IPR036890">
    <property type="entry name" value="HATPase_C_sf"/>
</dbReference>
<accession>A0ABX0QRV7</accession>
<dbReference type="PRINTS" id="PR00344">
    <property type="entry name" value="BCTRLSENSOR"/>
</dbReference>
<dbReference type="Gene3D" id="2.10.70.100">
    <property type="match status" value="1"/>
</dbReference>
<dbReference type="InterPro" id="IPR003661">
    <property type="entry name" value="HisK_dim/P_dom"/>
</dbReference>
<dbReference type="InterPro" id="IPR004358">
    <property type="entry name" value="Sig_transdc_His_kin-like_C"/>
</dbReference>
<dbReference type="SMART" id="SM00388">
    <property type="entry name" value="HisKA"/>
    <property type="match status" value="1"/>
</dbReference>
<reference evidence="10" key="1">
    <citation type="submission" date="2019-09" db="EMBL/GenBank/DDBJ databases">
        <authorList>
            <person name="Jung D.-H."/>
        </authorList>
    </citation>
    <scope>NUCLEOTIDE SEQUENCE [LARGE SCALE GENOMIC DNA]</scope>
    <source>
        <strain evidence="10">JA-25</strain>
    </source>
</reference>
<evidence type="ECO:0000259" key="8">
    <source>
        <dbReference type="PROSITE" id="PS50113"/>
    </source>
</evidence>
<feature type="domain" description="PAC" evidence="8">
    <location>
        <begin position="221"/>
        <end position="274"/>
    </location>
</feature>
<evidence type="ECO:0000256" key="5">
    <source>
        <dbReference type="ARBA" id="ARBA00022777"/>
    </source>
</evidence>
<dbReference type="InterPro" id="IPR003594">
    <property type="entry name" value="HATPase_dom"/>
</dbReference>
<evidence type="ECO:0000256" key="2">
    <source>
        <dbReference type="ARBA" id="ARBA00012438"/>
    </source>
</evidence>
<dbReference type="EMBL" id="WAEL01000009">
    <property type="protein sequence ID" value="NID12899.1"/>
    <property type="molecule type" value="Genomic_DNA"/>
</dbReference>
<feature type="domain" description="PAS" evidence="7">
    <location>
        <begin position="17"/>
        <end position="88"/>
    </location>
</feature>
<dbReference type="SUPFAM" id="SSF55874">
    <property type="entry name" value="ATPase domain of HSP90 chaperone/DNA topoisomerase II/histidine kinase"/>
    <property type="match status" value="1"/>
</dbReference>
<dbReference type="SUPFAM" id="SSF47384">
    <property type="entry name" value="Homodimeric domain of signal transducing histidine kinase"/>
    <property type="match status" value="1"/>
</dbReference>
<dbReference type="SMART" id="SM00091">
    <property type="entry name" value="PAS"/>
    <property type="match status" value="3"/>
</dbReference>
<evidence type="ECO:0000259" key="7">
    <source>
        <dbReference type="PROSITE" id="PS50112"/>
    </source>
</evidence>
<dbReference type="InterPro" id="IPR013655">
    <property type="entry name" value="PAS_fold_3"/>
</dbReference>
<dbReference type="Pfam" id="PF08448">
    <property type="entry name" value="PAS_4"/>
    <property type="match status" value="2"/>
</dbReference>
<keyword evidence="4" id="KW-0808">Transferase</keyword>
<dbReference type="InterPro" id="IPR005467">
    <property type="entry name" value="His_kinase_dom"/>
</dbReference>
<reference evidence="10" key="2">
    <citation type="submission" date="2023-07" db="EMBL/GenBank/DDBJ databases">
        <authorList>
            <person name="Jung D.-H."/>
        </authorList>
    </citation>
    <scope>NUCLEOTIDE SEQUENCE [LARGE SCALE GENOMIC DNA]</scope>
    <source>
        <strain evidence="10">JA-25</strain>
    </source>
</reference>
<dbReference type="PANTHER" id="PTHR43304:SF1">
    <property type="entry name" value="PAC DOMAIN-CONTAINING PROTEIN"/>
    <property type="match status" value="1"/>
</dbReference>
<dbReference type="EC" id="2.7.13.3" evidence="2"/>
<dbReference type="Gene3D" id="3.30.450.40">
    <property type="match status" value="1"/>
</dbReference>
<dbReference type="InterPro" id="IPR029016">
    <property type="entry name" value="GAF-like_dom_sf"/>
</dbReference>
<dbReference type="PROSITE" id="PS50112">
    <property type="entry name" value="PAS"/>
    <property type="match status" value="1"/>
</dbReference>
<dbReference type="CDD" id="cd00082">
    <property type="entry name" value="HisKA"/>
    <property type="match status" value="1"/>
</dbReference>
<dbReference type="Pfam" id="PF08447">
    <property type="entry name" value="PAS_3"/>
    <property type="match status" value="1"/>
</dbReference>
<gene>
    <name evidence="9" type="ORF">F7231_22195</name>
</gene>
<evidence type="ECO:0000313" key="10">
    <source>
        <dbReference type="Proteomes" id="UP000606008"/>
    </source>
</evidence>
<comment type="catalytic activity">
    <reaction evidence="1">
        <text>ATP + protein L-histidine = ADP + protein N-phospho-L-histidine.</text>
        <dbReference type="EC" id="2.7.13.3"/>
    </reaction>
</comment>
<evidence type="ECO:0000256" key="1">
    <source>
        <dbReference type="ARBA" id="ARBA00000085"/>
    </source>
</evidence>
<dbReference type="PROSITE" id="PS50113">
    <property type="entry name" value="PAC"/>
    <property type="match status" value="2"/>
</dbReference>
<protein>
    <recommendedName>
        <fullName evidence="2">histidine kinase</fullName>
        <ecNumber evidence="2">2.7.13.3</ecNumber>
    </recommendedName>
</protein>
<comment type="caution">
    <text evidence="9">The sequence shown here is derived from an EMBL/GenBank/DDBJ whole genome shotgun (WGS) entry which is preliminary data.</text>
</comment>
<evidence type="ECO:0000256" key="3">
    <source>
        <dbReference type="ARBA" id="ARBA00022553"/>
    </source>
</evidence>
<feature type="domain" description="PAC" evidence="8">
    <location>
        <begin position="93"/>
        <end position="146"/>
    </location>
</feature>
<keyword evidence="5" id="KW-0418">Kinase</keyword>
<dbReference type="SMART" id="SM00387">
    <property type="entry name" value="HATPase_c"/>
    <property type="match status" value="1"/>
</dbReference>
<dbReference type="Pfam" id="PF00512">
    <property type="entry name" value="HisKA"/>
    <property type="match status" value="1"/>
</dbReference>
<dbReference type="Gene3D" id="1.10.287.130">
    <property type="match status" value="1"/>
</dbReference>
<keyword evidence="10" id="KW-1185">Reference proteome</keyword>
<dbReference type="Proteomes" id="UP000606008">
    <property type="component" value="Unassembled WGS sequence"/>
</dbReference>
<dbReference type="InterPro" id="IPR013656">
    <property type="entry name" value="PAS_4"/>
</dbReference>
<dbReference type="Pfam" id="PF02518">
    <property type="entry name" value="HATPase_c"/>
    <property type="match status" value="1"/>
</dbReference>
<dbReference type="NCBIfam" id="TIGR00229">
    <property type="entry name" value="sensory_box"/>
    <property type="match status" value="2"/>
</dbReference>
<dbReference type="InterPro" id="IPR000700">
    <property type="entry name" value="PAS-assoc_C"/>
</dbReference>
<dbReference type="Gene3D" id="3.30.450.20">
    <property type="entry name" value="PAS domain"/>
    <property type="match status" value="3"/>
</dbReference>
<dbReference type="InterPro" id="IPR052162">
    <property type="entry name" value="Sensor_kinase/Photoreceptor"/>
</dbReference>
<dbReference type="InterPro" id="IPR036097">
    <property type="entry name" value="HisK_dim/P_sf"/>
</dbReference>
<dbReference type="PROSITE" id="PS50109">
    <property type="entry name" value="HIS_KIN"/>
    <property type="match status" value="1"/>
</dbReference>
<organism evidence="9 10">
    <name type="scientific">Fibrivirga algicola</name>
    <dbReference type="NCBI Taxonomy" id="2950420"/>
    <lineage>
        <taxon>Bacteria</taxon>
        <taxon>Pseudomonadati</taxon>
        <taxon>Bacteroidota</taxon>
        <taxon>Cytophagia</taxon>
        <taxon>Cytophagales</taxon>
        <taxon>Spirosomataceae</taxon>
        <taxon>Fibrivirga</taxon>
    </lineage>
</organism>
<dbReference type="PANTHER" id="PTHR43304">
    <property type="entry name" value="PHYTOCHROME-LIKE PROTEIN CPH1"/>
    <property type="match status" value="1"/>
</dbReference>
<keyword evidence="3" id="KW-0597">Phosphoprotein</keyword>
<dbReference type="SUPFAM" id="SSF55781">
    <property type="entry name" value="GAF domain-like"/>
    <property type="match status" value="1"/>
</dbReference>
<name>A0ABX0QRV7_9BACT</name>
<dbReference type="Gene3D" id="3.30.565.10">
    <property type="entry name" value="Histidine kinase-like ATPase, C-terminal domain"/>
    <property type="match status" value="1"/>
</dbReference>
<feature type="domain" description="Histidine kinase" evidence="6">
    <location>
        <begin position="617"/>
        <end position="844"/>
    </location>
</feature>